<dbReference type="GO" id="GO:0043130">
    <property type="term" value="F:ubiquitin binding"/>
    <property type="evidence" value="ECO:0007669"/>
    <property type="project" value="InterPro"/>
</dbReference>
<dbReference type="Gene3D" id="1.25.40.90">
    <property type="match status" value="1"/>
</dbReference>
<accession>A0A8C6ZPW6</accession>
<dbReference type="GO" id="GO:0005802">
    <property type="term" value="C:trans-Golgi network"/>
    <property type="evidence" value="ECO:0007669"/>
    <property type="project" value="InterPro"/>
</dbReference>
<dbReference type="Ensembl" id="ENSNPET00000017719.1">
    <property type="protein sequence ID" value="ENSNPEP00000017292.1"/>
    <property type="gene ID" value="ENSNPEG00000012876.1"/>
</dbReference>
<dbReference type="GO" id="GO:0006886">
    <property type="term" value="P:intracellular protein transport"/>
    <property type="evidence" value="ECO:0007669"/>
    <property type="project" value="InterPro"/>
</dbReference>
<dbReference type="Proteomes" id="UP000694420">
    <property type="component" value="Unplaced"/>
</dbReference>
<reference evidence="3" key="1">
    <citation type="submission" date="2025-08" db="UniProtKB">
        <authorList>
            <consortium name="Ensembl"/>
        </authorList>
    </citation>
    <scope>IDENTIFICATION</scope>
</reference>
<dbReference type="PANTHER" id="PTHR45905">
    <property type="entry name" value="GOLGI-LOCALIZED, GAMMA-ADAPTIN EAR CONTAINING, ARF BINDING PROTEIN"/>
    <property type="match status" value="1"/>
</dbReference>
<dbReference type="PANTHER" id="PTHR45905:SF2">
    <property type="entry name" value="ADP-RIBOSYLATION FACTOR-BINDING PROTEIN GGA2"/>
    <property type="match status" value="1"/>
</dbReference>
<dbReference type="InterPro" id="IPR002014">
    <property type="entry name" value="VHS_dom"/>
</dbReference>
<proteinExistence type="predicted"/>
<feature type="chain" id="PRO_5034719277" description="VHS domain-containing protein" evidence="1">
    <location>
        <begin position="25"/>
        <end position="105"/>
    </location>
</feature>
<evidence type="ECO:0000313" key="3">
    <source>
        <dbReference type="Ensembl" id="ENSNPEP00000017292.1"/>
    </source>
</evidence>
<organism evidence="3 4">
    <name type="scientific">Nothoprocta perdicaria</name>
    <name type="common">Chilean tinamou</name>
    <name type="synonym">Crypturus perdicarius</name>
    <dbReference type="NCBI Taxonomy" id="30464"/>
    <lineage>
        <taxon>Eukaryota</taxon>
        <taxon>Metazoa</taxon>
        <taxon>Chordata</taxon>
        <taxon>Craniata</taxon>
        <taxon>Vertebrata</taxon>
        <taxon>Euteleostomi</taxon>
        <taxon>Archelosauria</taxon>
        <taxon>Archosauria</taxon>
        <taxon>Dinosauria</taxon>
        <taxon>Saurischia</taxon>
        <taxon>Theropoda</taxon>
        <taxon>Coelurosauria</taxon>
        <taxon>Aves</taxon>
        <taxon>Palaeognathae</taxon>
        <taxon>Tinamiformes</taxon>
        <taxon>Tinamidae</taxon>
        <taxon>Nothoprocta</taxon>
    </lineage>
</organism>
<dbReference type="InterPro" id="IPR027422">
    <property type="entry name" value="GGA1-3"/>
</dbReference>
<dbReference type="GO" id="GO:0006893">
    <property type="term" value="P:Golgi to plasma membrane transport"/>
    <property type="evidence" value="ECO:0007669"/>
    <property type="project" value="TreeGrafter"/>
</dbReference>
<dbReference type="GO" id="GO:0031267">
    <property type="term" value="F:small GTPase binding"/>
    <property type="evidence" value="ECO:0007669"/>
    <property type="project" value="InterPro"/>
</dbReference>
<evidence type="ECO:0000313" key="4">
    <source>
        <dbReference type="Proteomes" id="UP000694420"/>
    </source>
</evidence>
<evidence type="ECO:0000259" key="2">
    <source>
        <dbReference type="PROSITE" id="PS50179"/>
    </source>
</evidence>
<reference evidence="3" key="2">
    <citation type="submission" date="2025-09" db="UniProtKB">
        <authorList>
            <consortium name="Ensembl"/>
        </authorList>
    </citation>
    <scope>IDENTIFICATION</scope>
</reference>
<feature type="domain" description="VHS" evidence="2">
    <location>
        <begin position="22"/>
        <end position="105"/>
    </location>
</feature>
<dbReference type="Pfam" id="PF00790">
    <property type="entry name" value="VHS"/>
    <property type="match status" value="1"/>
</dbReference>
<dbReference type="GO" id="GO:0034394">
    <property type="term" value="P:protein localization to cell surface"/>
    <property type="evidence" value="ECO:0007669"/>
    <property type="project" value="TreeGrafter"/>
</dbReference>
<dbReference type="AlphaFoldDB" id="A0A8C6ZPW6"/>
<keyword evidence="1" id="KW-0732">Signal</keyword>
<name>A0A8C6ZPW6_NOTPE</name>
<dbReference type="SUPFAM" id="SSF48464">
    <property type="entry name" value="ENTH/VHS domain"/>
    <property type="match status" value="1"/>
</dbReference>
<keyword evidence="4" id="KW-1185">Reference proteome</keyword>
<dbReference type="GO" id="GO:0035091">
    <property type="term" value="F:phosphatidylinositol binding"/>
    <property type="evidence" value="ECO:0007669"/>
    <property type="project" value="InterPro"/>
</dbReference>
<dbReference type="InterPro" id="IPR008942">
    <property type="entry name" value="ENTH_VHS"/>
</dbReference>
<protein>
    <recommendedName>
        <fullName evidence="2">VHS domain-containing protein</fullName>
    </recommendedName>
</protein>
<feature type="signal peptide" evidence="1">
    <location>
        <begin position="1"/>
        <end position="24"/>
    </location>
</feature>
<dbReference type="PROSITE" id="PS50179">
    <property type="entry name" value="VHS"/>
    <property type="match status" value="1"/>
</dbReference>
<evidence type="ECO:0000256" key="1">
    <source>
        <dbReference type="SAM" id="SignalP"/>
    </source>
</evidence>
<sequence>SSEALEPSGLLAAIFLIFLVAEESWECVRRFCGRRAGPAAPGIPSLAPRLLAHKIQSPQEMEALHALTVLETCVNNCGERFHSEIAKFRFLNELIKVLSPKVGTL</sequence>